<keyword evidence="6" id="KW-0256">Endoplasmic reticulum</keyword>
<dbReference type="GO" id="GO:0090110">
    <property type="term" value="P:COPII-coated vesicle cargo loading"/>
    <property type="evidence" value="ECO:0007669"/>
    <property type="project" value="TreeGrafter"/>
</dbReference>
<evidence type="ECO:0000313" key="16">
    <source>
        <dbReference type="Proteomes" id="UP000003786"/>
    </source>
</evidence>
<evidence type="ECO:0000256" key="10">
    <source>
        <dbReference type="SAM" id="MobiDB-lite"/>
    </source>
</evidence>
<dbReference type="Pfam" id="PF04811">
    <property type="entry name" value="Sec23_trunk"/>
    <property type="match status" value="1"/>
</dbReference>
<keyword evidence="7" id="KW-0931">ER-Golgi transport</keyword>
<dbReference type="Pfam" id="PF08033">
    <property type="entry name" value="Sec23_BS"/>
    <property type="match status" value="1"/>
</dbReference>
<evidence type="ECO:0000259" key="11">
    <source>
        <dbReference type="Pfam" id="PF00626"/>
    </source>
</evidence>
<dbReference type="PANTHER" id="PTHR13803">
    <property type="entry name" value="SEC24-RELATED PROTEIN"/>
    <property type="match status" value="1"/>
</dbReference>
<evidence type="ECO:0000259" key="14">
    <source>
        <dbReference type="Pfam" id="PF08033"/>
    </source>
</evidence>
<dbReference type="SUPFAM" id="SSF81811">
    <property type="entry name" value="Helical domain of Sec23/24"/>
    <property type="match status" value="1"/>
</dbReference>
<dbReference type="InterPro" id="IPR036174">
    <property type="entry name" value="Znf_Sec23_Sec24_sf"/>
</dbReference>
<accession>J7M851</accession>
<feature type="domain" description="Sec23/Sec24 trunk" evidence="13">
    <location>
        <begin position="319"/>
        <end position="561"/>
    </location>
</feature>
<dbReference type="GO" id="GO:0000149">
    <property type="term" value="F:SNARE binding"/>
    <property type="evidence" value="ECO:0007669"/>
    <property type="project" value="TreeGrafter"/>
</dbReference>
<evidence type="ECO:0000256" key="8">
    <source>
        <dbReference type="ARBA" id="ARBA00023034"/>
    </source>
</evidence>
<dbReference type="InterPro" id="IPR036180">
    <property type="entry name" value="Gelsolin-like_dom_sf"/>
</dbReference>
<reference evidence="15 16" key="1">
    <citation type="journal article" date="2012" name="MBio">
        <title>Comparative genome analysis of three eukaryotic parasites with differing abilities to transform leukocytes reveals key mediators of Theileria-induced leukocyte transformation.</title>
        <authorList>
            <person name="Hayashida K."/>
            <person name="Hara Y."/>
            <person name="Abe T."/>
            <person name="Yamasaki C."/>
            <person name="Toyoda A."/>
            <person name="Kosuge T."/>
            <person name="Suzuki Y."/>
            <person name="Sato Y."/>
            <person name="Kawashima S."/>
            <person name="Katayama T."/>
            <person name="Wakaguri H."/>
            <person name="Inoue N."/>
            <person name="Homma K."/>
            <person name="Tada-Umezaki M."/>
            <person name="Yagi Y."/>
            <person name="Fujii Y."/>
            <person name="Habara T."/>
            <person name="Kanehisa M."/>
            <person name="Watanabe H."/>
            <person name="Ito K."/>
            <person name="Gojobori T."/>
            <person name="Sugawara H."/>
            <person name="Imanishi T."/>
            <person name="Weir W."/>
            <person name="Gardner M."/>
            <person name="Pain A."/>
            <person name="Shiels B."/>
            <person name="Hattori M."/>
            <person name="Nene V."/>
            <person name="Sugimoto C."/>
        </authorList>
    </citation>
    <scope>NUCLEOTIDE SEQUENCE [LARGE SCALE GENOMIC DNA]</scope>
    <source>
        <strain evidence="15 16">Shintoku</strain>
    </source>
</reference>
<evidence type="ECO:0000256" key="9">
    <source>
        <dbReference type="ARBA" id="ARBA00023136"/>
    </source>
</evidence>
<keyword evidence="9" id="KW-0472">Membrane</keyword>
<proteinExistence type="inferred from homology"/>
<evidence type="ECO:0000259" key="13">
    <source>
        <dbReference type="Pfam" id="PF04811"/>
    </source>
</evidence>
<organism evidence="15 16">
    <name type="scientific">Theileria orientalis strain Shintoku</name>
    <dbReference type="NCBI Taxonomy" id="869250"/>
    <lineage>
        <taxon>Eukaryota</taxon>
        <taxon>Sar</taxon>
        <taxon>Alveolata</taxon>
        <taxon>Apicomplexa</taxon>
        <taxon>Aconoidasida</taxon>
        <taxon>Piroplasmida</taxon>
        <taxon>Theileriidae</taxon>
        <taxon>Theileria</taxon>
    </lineage>
</organism>
<evidence type="ECO:0000256" key="4">
    <source>
        <dbReference type="ARBA" id="ARBA00008334"/>
    </source>
</evidence>
<dbReference type="RefSeq" id="XP_009688924.1">
    <property type="nucleotide sequence ID" value="XM_009690629.1"/>
</dbReference>
<dbReference type="SUPFAM" id="SSF82919">
    <property type="entry name" value="Zn-finger domain of Sec23/24"/>
    <property type="match status" value="1"/>
</dbReference>
<dbReference type="GO" id="GO:0006886">
    <property type="term" value="P:intracellular protein transport"/>
    <property type="evidence" value="ECO:0007669"/>
    <property type="project" value="InterPro"/>
</dbReference>
<dbReference type="GO" id="GO:0030127">
    <property type="term" value="C:COPII vesicle coat"/>
    <property type="evidence" value="ECO:0007669"/>
    <property type="project" value="InterPro"/>
</dbReference>
<dbReference type="VEuPathDB" id="PiroplasmaDB:TOT_010000091"/>
<dbReference type="OrthoDB" id="49016at2759"/>
<dbReference type="KEGG" id="tot:TOT_010000091"/>
<dbReference type="SUPFAM" id="SSF81995">
    <property type="entry name" value="beta-sandwich domain of Sec23/24"/>
    <property type="match status" value="1"/>
</dbReference>
<dbReference type="GO" id="GO:0005789">
    <property type="term" value="C:endoplasmic reticulum membrane"/>
    <property type="evidence" value="ECO:0007669"/>
    <property type="project" value="UniProtKB-SubCell"/>
</dbReference>
<evidence type="ECO:0000256" key="2">
    <source>
        <dbReference type="ARBA" id="ARBA00004496"/>
    </source>
</evidence>
<feature type="domain" description="Zinc finger Sec23/Sec24-type" evidence="12">
    <location>
        <begin position="240"/>
        <end position="278"/>
    </location>
</feature>
<dbReference type="InterPro" id="IPR006896">
    <property type="entry name" value="Sec23/24_trunk_dom"/>
</dbReference>
<dbReference type="InterPro" id="IPR036175">
    <property type="entry name" value="Sec23/24_helical_dom_sf"/>
</dbReference>
<feature type="domain" description="Gelsolin-like" evidence="11">
    <location>
        <begin position="785"/>
        <end position="831"/>
    </location>
</feature>
<keyword evidence="16" id="KW-1185">Reference proteome</keyword>
<evidence type="ECO:0000256" key="5">
    <source>
        <dbReference type="ARBA" id="ARBA00022490"/>
    </source>
</evidence>
<dbReference type="Gene3D" id="2.60.40.1670">
    <property type="entry name" value="beta-sandwich domain of Sec23/24"/>
    <property type="match status" value="1"/>
</dbReference>
<dbReference type="Proteomes" id="UP000003786">
    <property type="component" value="Chromosome 1"/>
</dbReference>
<dbReference type="Pfam" id="PF00626">
    <property type="entry name" value="Gelsolin"/>
    <property type="match status" value="1"/>
</dbReference>
<keyword evidence="5" id="KW-0963">Cytoplasm</keyword>
<dbReference type="Gene3D" id="1.20.120.730">
    <property type="entry name" value="Sec23/Sec24 helical domain"/>
    <property type="match status" value="1"/>
</dbReference>
<keyword evidence="7" id="KW-0813">Transport</keyword>
<comment type="similarity">
    <text evidence="4">Belongs to the SEC23/SEC24 family. SEC24 subfamily.</text>
</comment>
<dbReference type="STRING" id="869250.J7M851"/>
<dbReference type="InterPro" id="IPR006895">
    <property type="entry name" value="Znf_Sec23_Sec24"/>
</dbReference>
<dbReference type="Gene3D" id="3.40.20.10">
    <property type="entry name" value="Severin"/>
    <property type="match status" value="1"/>
</dbReference>
<dbReference type="SUPFAM" id="SSF82754">
    <property type="entry name" value="C-terminal, gelsolin-like domain of Sec23/24"/>
    <property type="match status" value="1"/>
</dbReference>
<evidence type="ECO:0000256" key="7">
    <source>
        <dbReference type="ARBA" id="ARBA00022892"/>
    </source>
</evidence>
<protein>
    <submittedName>
        <fullName evidence="15">Protein transport protein sec24-like</fullName>
    </submittedName>
</protein>
<dbReference type="GO" id="GO:0000139">
    <property type="term" value="C:Golgi membrane"/>
    <property type="evidence" value="ECO:0007669"/>
    <property type="project" value="UniProtKB-SubCell"/>
</dbReference>
<dbReference type="Pfam" id="PF04810">
    <property type="entry name" value="zf-Sec23_Sec24"/>
    <property type="match status" value="1"/>
</dbReference>
<dbReference type="InterPro" id="IPR036465">
    <property type="entry name" value="vWFA_dom_sf"/>
</dbReference>
<keyword evidence="8" id="KW-0333">Golgi apparatus</keyword>
<dbReference type="EMBL" id="AP011946">
    <property type="protein sequence ID" value="BAM38623.1"/>
    <property type="molecule type" value="Genomic_DNA"/>
</dbReference>
<dbReference type="InterPro" id="IPR012990">
    <property type="entry name" value="Beta-sandwich_Sec23_24"/>
</dbReference>
<feature type="region of interest" description="Disordered" evidence="10">
    <location>
        <begin position="75"/>
        <end position="105"/>
    </location>
</feature>
<evidence type="ECO:0000256" key="1">
    <source>
        <dbReference type="ARBA" id="ARBA00004394"/>
    </source>
</evidence>
<evidence type="ECO:0000256" key="6">
    <source>
        <dbReference type="ARBA" id="ARBA00022824"/>
    </source>
</evidence>
<evidence type="ECO:0000259" key="12">
    <source>
        <dbReference type="Pfam" id="PF04810"/>
    </source>
</evidence>
<dbReference type="AlphaFoldDB" id="J7M851"/>
<evidence type="ECO:0000313" key="15">
    <source>
        <dbReference type="EMBL" id="BAM38623.1"/>
    </source>
</evidence>
<dbReference type="Gene3D" id="2.30.30.380">
    <property type="entry name" value="Zn-finger domain of Sec23/24"/>
    <property type="match status" value="1"/>
</dbReference>
<feature type="domain" description="Sec23/Sec24 beta-sandwich" evidence="14">
    <location>
        <begin position="569"/>
        <end position="658"/>
    </location>
</feature>
<gene>
    <name evidence="15" type="ORF">TOT_010000091</name>
</gene>
<dbReference type="GO" id="GO:0070971">
    <property type="term" value="C:endoplasmic reticulum exit site"/>
    <property type="evidence" value="ECO:0007669"/>
    <property type="project" value="TreeGrafter"/>
</dbReference>
<dbReference type="SUPFAM" id="SSF53300">
    <property type="entry name" value="vWA-like"/>
    <property type="match status" value="1"/>
</dbReference>
<dbReference type="InterPro" id="IPR029006">
    <property type="entry name" value="ADF-H/Gelsolin-like_dom_sf"/>
</dbReference>
<dbReference type="OMA" id="AVECSKQ"/>
<dbReference type="GeneID" id="20713055"/>
<sequence length="912" mass="100886">MTSNRPNDRPGYTGRATNPFPNSQNQVHQSPFANTAPPHSQAAQSLPYPPGNYGQPMNPAPLGKVARKNIILGQFYPPSASQGPPPPPPPMGAAQPAVVNRAGAPGSGYANPPSVHFTASLDYSAQVPPAFSEPVPPPKMDELGQQVPGPGTTRPVTKTAAGQVFHENLAATTVGFKPDDSALDSVVLMNTTKNFVSLSVETLPATDQLYQKSNLTLSYTIAPLNQVEDVPLLNYGSEPITRCKSCRAYINPFVRTDPSKRFWLCNLCETSNELQGKYLSAFNHFYGSNHSAGNSEVDYELKCGVVEYIASADYTVRPPQPPVYLFLIDVSANAVNSRMVEMVCKTIKELILEGGFGTEDRTMVGIMTFDTSVHFYQISQGMDNFQLLIVSDLEDLFLPLPGDIVVNLEDSSQELLKLLEALPLLWKETTVNGSSMGSAIRSAHYAMKHVGGKLVVFTSSPCMYGDFSMTAAQKAATEPQTSTVLNLNKKPVTKVQPVEKCKDFSATMSQTQTSLDLFVCTPQQLNLEKLRFFATLTSGNIYYYPYKHHSENRKLVEELRHLVKRTTVWESVMRIRLSKGWKVTNWFGNCFLRGSDLMVLPTTSEDHTYTITFAPDASSGTTNTAATKKVMYIQTALLHTNSYGERRIRVFNTAIPVSNDLGTVLNSVNVEALVYNMLLGAIKVNYTSGKLVDARSYLTGSCSRVTSSMSILGSTADAVRVLALYVLGLLKSALFTEEHNHDLRVYLSTKFRSCKIDQVILYAYPQLYNLTNELNSQELLLQGLPLALESLVQECCYLLFNGEYVLLWVGKNVPNNFMQATFDVPSFEQLNVALVPHALEQMSTPNAHKLRMALETLRERLPPYVPLMVLKQNEADGLFYANLIQDKTQGMMVTFQEFFNSVQPRSTIQLNR</sequence>
<evidence type="ECO:0000256" key="3">
    <source>
        <dbReference type="ARBA" id="ARBA00004586"/>
    </source>
</evidence>
<comment type="subcellular location">
    <subcellularLocation>
        <location evidence="2">Cytoplasm</location>
    </subcellularLocation>
    <subcellularLocation>
        <location evidence="3">Endoplasmic reticulum membrane</location>
    </subcellularLocation>
    <subcellularLocation>
        <location evidence="1">Golgi apparatus membrane</location>
    </subcellularLocation>
</comment>
<dbReference type="InterPro" id="IPR007123">
    <property type="entry name" value="Gelsolin-like_dom"/>
</dbReference>
<dbReference type="eggNOG" id="KOG1985">
    <property type="taxonomic scope" value="Eukaryota"/>
</dbReference>
<dbReference type="GO" id="GO:0008270">
    <property type="term" value="F:zinc ion binding"/>
    <property type="evidence" value="ECO:0007669"/>
    <property type="project" value="InterPro"/>
</dbReference>
<name>J7M851_THEOR</name>
<feature type="compositionally biased region" description="Polar residues" evidence="10">
    <location>
        <begin position="15"/>
        <end position="44"/>
    </location>
</feature>
<dbReference type="Gene3D" id="3.40.50.410">
    <property type="entry name" value="von Willebrand factor, type A domain"/>
    <property type="match status" value="1"/>
</dbReference>
<dbReference type="InterPro" id="IPR050550">
    <property type="entry name" value="SEC23_SEC24_subfamily"/>
</dbReference>
<feature type="region of interest" description="Disordered" evidence="10">
    <location>
        <begin position="1"/>
        <end position="62"/>
    </location>
</feature>
<dbReference type="PANTHER" id="PTHR13803:SF39">
    <property type="entry name" value="SECRETORY 24AB, ISOFORM A"/>
    <property type="match status" value="1"/>
</dbReference>